<organism evidence="1 2">
    <name type="scientific">Zymoseptoria tritici (strain ST99CH_3D7)</name>
    <dbReference type="NCBI Taxonomy" id="1276538"/>
    <lineage>
        <taxon>Eukaryota</taxon>
        <taxon>Fungi</taxon>
        <taxon>Dikarya</taxon>
        <taxon>Ascomycota</taxon>
        <taxon>Pezizomycotina</taxon>
        <taxon>Dothideomycetes</taxon>
        <taxon>Dothideomycetidae</taxon>
        <taxon>Mycosphaerellales</taxon>
        <taxon>Mycosphaerellaceae</taxon>
        <taxon>Zymoseptoria</taxon>
    </lineage>
</organism>
<evidence type="ECO:0000313" key="2">
    <source>
        <dbReference type="Proteomes" id="UP000215127"/>
    </source>
</evidence>
<keyword evidence="2" id="KW-1185">Reference proteome</keyword>
<dbReference type="EMBL" id="LT853693">
    <property type="protein sequence ID" value="SMQ47061.1"/>
    <property type="molecule type" value="Genomic_DNA"/>
</dbReference>
<accession>A0A1X7RIP3</accession>
<reference evidence="1 2" key="1">
    <citation type="submission" date="2016-06" db="EMBL/GenBank/DDBJ databases">
        <authorList>
            <person name="Kjaerup R.B."/>
            <person name="Dalgaard T.S."/>
            <person name="Juul-Madsen H.R."/>
        </authorList>
    </citation>
    <scope>NUCLEOTIDE SEQUENCE [LARGE SCALE GENOMIC DNA]</scope>
</reference>
<proteinExistence type="predicted"/>
<name>A0A1X7RIP3_ZYMT9</name>
<protein>
    <recommendedName>
        <fullName evidence="3">Major facilitator superfamily (MFS) profile domain-containing protein</fullName>
    </recommendedName>
</protein>
<sequence>MLEGYPLEIALTTANSAAQAWYGYDQGIIAGILISDHFLDHFPQVKKPVLEGTFVSIFSVRQTLVPFAPPAVLT</sequence>
<evidence type="ECO:0008006" key="3">
    <source>
        <dbReference type="Google" id="ProtNLM"/>
    </source>
</evidence>
<dbReference type="AlphaFoldDB" id="A0A1X7RIP3"/>
<evidence type="ECO:0000313" key="1">
    <source>
        <dbReference type="EMBL" id="SMQ47061.1"/>
    </source>
</evidence>
<dbReference type="Proteomes" id="UP000215127">
    <property type="component" value="Chromosome 2"/>
</dbReference>
<gene>
    <name evidence="1" type="ORF">ZT3D7_G2208</name>
</gene>